<protein>
    <recommendedName>
        <fullName evidence="3">Carboxylic ester hydrolase</fullName>
        <ecNumber evidence="3">3.1.1.-</ecNumber>
    </recommendedName>
</protein>
<sequence length="605" mass="67590">MTATQKPCYSASPKQYHALLHTTFCGVEHPLSTPDTPIHQYLGIKYASVPARFRQSRLWKSYPPIVDASRHGAICPQPRSSKTIEETLVGITDEVVPQQVVKQDEFECLNLNITCPAGLTPQSRVPVMLWVHGGGERGCGSSWVYDCGPLVQKSLDIGKPVILITFNFRIGLFGFAASPMIREDNRSAGLRDQRKAMEWLHNYIGEFGGDSGNITVFGESSGGADILCHMLSADNQIRPMFQRAIVQSALLDHNLPDVANAGWHLSRILAALRVTTMDQFRQVDAEKLAALGNTLRAIDDGVFFRQGWQDFFVKDDAHSRHHSQLKSHIARAHSRARSRSSIRDIRSPSRTSALALPANLQPLIIGDCSADSTQWLRPLSLWTPAGAVRRIKAVCQSLTKASNVMRAYDISPYTPDEDIMDHVLELVNDARVAWPTECVAHSAKRERGGRGVWRYVFDQEGPSKGAPHNAADLVYLFDTIPLPASAQPSSPEIFCETFGDLSDDEDFIQGGGVDEEWTTTVVDEWSYRRVRDTMQERWISFANGEAPWREDKVFVFGPEGETGERSNFILEGRRRRELWKEALEPLGMHLVQKVGLELSRGPSQF</sequence>
<dbReference type="SUPFAM" id="SSF53474">
    <property type="entry name" value="alpha/beta-Hydrolases"/>
    <property type="match status" value="1"/>
</dbReference>
<organism evidence="5 6">
    <name type="scientific">Tricholomella constricta</name>
    <dbReference type="NCBI Taxonomy" id="117010"/>
    <lineage>
        <taxon>Eukaryota</taxon>
        <taxon>Fungi</taxon>
        <taxon>Dikarya</taxon>
        <taxon>Basidiomycota</taxon>
        <taxon>Agaricomycotina</taxon>
        <taxon>Agaricomycetes</taxon>
        <taxon>Agaricomycetidae</taxon>
        <taxon>Agaricales</taxon>
        <taxon>Tricholomatineae</taxon>
        <taxon>Lyophyllaceae</taxon>
        <taxon>Tricholomella</taxon>
    </lineage>
</organism>
<dbReference type="EC" id="3.1.1.-" evidence="3"/>
<comment type="caution">
    <text evidence="5">The sequence shown here is derived from an EMBL/GenBank/DDBJ whole genome shotgun (WGS) entry which is preliminary data.</text>
</comment>
<name>A0A8H5HHM5_9AGAR</name>
<dbReference type="PANTHER" id="PTHR43142">
    <property type="entry name" value="CARBOXYLIC ESTER HYDROLASE"/>
    <property type="match status" value="1"/>
</dbReference>
<dbReference type="Gene3D" id="3.40.50.1820">
    <property type="entry name" value="alpha/beta hydrolase"/>
    <property type="match status" value="1"/>
</dbReference>
<gene>
    <name evidence="5" type="ORF">D9615_004980</name>
</gene>
<evidence type="ECO:0000256" key="1">
    <source>
        <dbReference type="ARBA" id="ARBA00005964"/>
    </source>
</evidence>
<evidence type="ECO:0000313" key="6">
    <source>
        <dbReference type="Proteomes" id="UP000565441"/>
    </source>
</evidence>
<dbReference type="InterPro" id="IPR029058">
    <property type="entry name" value="AB_hydrolase_fold"/>
</dbReference>
<dbReference type="OrthoDB" id="3200163at2759"/>
<dbReference type="PROSITE" id="PS00122">
    <property type="entry name" value="CARBOXYLESTERASE_B_1"/>
    <property type="match status" value="1"/>
</dbReference>
<reference evidence="5 6" key="1">
    <citation type="journal article" date="2020" name="ISME J.">
        <title>Uncovering the hidden diversity of litter-decomposition mechanisms in mushroom-forming fungi.</title>
        <authorList>
            <person name="Floudas D."/>
            <person name="Bentzer J."/>
            <person name="Ahren D."/>
            <person name="Johansson T."/>
            <person name="Persson P."/>
            <person name="Tunlid A."/>
        </authorList>
    </citation>
    <scope>NUCLEOTIDE SEQUENCE [LARGE SCALE GENOMIC DNA]</scope>
    <source>
        <strain evidence="5 6">CBS 661.87</strain>
    </source>
</reference>
<dbReference type="InterPro" id="IPR019826">
    <property type="entry name" value="Carboxylesterase_B_AS"/>
</dbReference>
<dbReference type="EMBL" id="JAACJP010000007">
    <property type="protein sequence ID" value="KAF5383321.1"/>
    <property type="molecule type" value="Genomic_DNA"/>
</dbReference>
<dbReference type="AlphaFoldDB" id="A0A8H5HHM5"/>
<dbReference type="Pfam" id="PF00135">
    <property type="entry name" value="COesterase"/>
    <property type="match status" value="1"/>
</dbReference>
<feature type="domain" description="Carboxylesterase type B" evidence="4">
    <location>
        <begin position="34"/>
        <end position="250"/>
    </location>
</feature>
<dbReference type="InterPro" id="IPR002018">
    <property type="entry name" value="CarbesteraseB"/>
</dbReference>
<evidence type="ECO:0000256" key="2">
    <source>
        <dbReference type="ARBA" id="ARBA00022801"/>
    </source>
</evidence>
<keyword evidence="6" id="KW-1185">Reference proteome</keyword>
<dbReference type="GO" id="GO:0016787">
    <property type="term" value="F:hydrolase activity"/>
    <property type="evidence" value="ECO:0007669"/>
    <property type="project" value="UniProtKB-KW"/>
</dbReference>
<comment type="similarity">
    <text evidence="1 3">Belongs to the type-B carboxylesterase/lipase family.</text>
</comment>
<dbReference type="Proteomes" id="UP000565441">
    <property type="component" value="Unassembled WGS sequence"/>
</dbReference>
<keyword evidence="2 3" id="KW-0378">Hydrolase</keyword>
<evidence type="ECO:0000259" key="4">
    <source>
        <dbReference type="Pfam" id="PF00135"/>
    </source>
</evidence>
<evidence type="ECO:0000256" key="3">
    <source>
        <dbReference type="RuleBase" id="RU361235"/>
    </source>
</evidence>
<dbReference type="PANTHER" id="PTHR43142:SF5">
    <property type="entry name" value="CARBOXYLIC ESTER HYDROLASE"/>
    <property type="match status" value="1"/>
</dbReference>
<proteinExistence type="inferred from homology"/>
<evidence type="ECO:0000313" key="5">
    <source>
        <dbReference type="EMBL" id="KAF5383321.1"/>
    </source>
</evidence>
<accession>A0A8H5HHM5</accession>